<evidence type="ECO:0000259" key="17">
    <source>
        <dbReference type="PROSITE" id="PS51196"/>
    </source>
</evidence>
<dbReference type="EC" id="7.4.2.8" evidence="12"/>
<dbReference type="InterPro" id="IPR027417">
    <property type="entry name" value="P-loop_NTPase"/>
</dbReference>
<sequence>MSLFTKVFGDPNKRVLNQLLEKVAEVNKYQEDFKKLPNDSFKAKTDEFKKQIKSGKSLDQIMPEAFALAREAANRTIRQFPFDTQVLGGVVLHEGKISEMKTGEGKTLAATMPLYLNALEGKGAHLVTVNDYLARRDTVWMGQIYHFLGLSVGCIQHESAFVFDPTAKSNSNPEEMSYQVDMDFLRAVKRSEAYQADITYGTNNEFGFDYLRDNMVGNLTQMVQRELHYAIIDEVDSILIDEARTPLIISAPAEEATEQYLKFAQLAEKLAEGSDYNVDEKMRAATLTEQGIAKMEKWLGVTNLYEAGGIELVHHAEQALKAKTLFKLDRDYVIKDGEIIIVDEFTGRLMFGRRYSEGLHQAIEAKERVEIKQESQTLATITFQNYFRLYKKLAGMTGTATTEAEEFAKIYKLEVVEIPTNKPMIRNDRPDRIYKTEEGKLKAIVKEIKERHSKGQPVLVGTISIEKNELLGQMLAMEGIPHQILNAKQHEQEAKIIAQAGKSGAVTVATNMAGRGVDIILGGNPPDSPSAEKVKSAGGLLVLGTERHEARRIDNQLRGRSGRQGDAGESQFYVSMEDDLMRIFGSDRMKNIMERLGIPDDMPIENKIISKSLEAAQKKVEGNNFDIRKHLVEFDDVINKHREVIYKKRKEVLGSEKNTEGYRNEMIKMIEDEIEQVISFHTASEDENSWNIEEIYEVADTIFPISMEVRVKMDDIQKEAGTKLQDAQSRTRLVKYIFDLAQKAYAEHEARIADANLMRQMERAVVLRVMDNLWVDHLAMMEHLRIGIGLRGYGQRDPLIEYQRESYQMFASLIENIRSEIVHTIFKVAPVGQMAPSVMEKSSQIIKAPSKVMSEQHQHFSGPQEQPANYDSTITSAKSSETLPGTKTSSVGKLTKMDGQKVGRNDPCPCGAKKSDGTPIKYKKCHGK</sequence>
<evidence type="ECO:0000256" key="12">
    <source>
        <dbReference type="HAMAP-Rule" id="MF_01382"/>
    </source>
</evidence>
<dbReference type="GO" id="GO:0008564">
    <property type="term" value="F:protein-exporting ATPase activity"/>
    <property type="evidence" value="ECO:0007669"/>
    <property type="project" value="UniProtKB-EC"/>
</dbReference>
<evidence type="ECO:0000256" key="7">
    <source>
        <dbReference type="ARBA" id="ARBA00022840"/>
    </source>
</evidence>
<reference evidence="18 19" key="1">
    <citation type="submission" date="2017-09" db="EMBL/GenBank/DDBJ databases">
        <title>Depth-based differentiation of microbial function through sediment-hosted aquifers and enrichment of novel symbionts in the deep terrestrial subsurface.</title>
        <authorList>
            <person name="Probst A.J."/>
            <person name="Ladd B."/>
            <person name="Jarett J.K."/>
            <person name="Geller-Mcgrath D.E."/>
            <person name="Sieber C.M."/>
            <person name="Emerson J.B."/>
            <person name="Anantharaman K."/>
            <person name="Thomas B.C."/>
            <person name="Malmstrom R."/>
            <person name="Stieglmeier M."/>
            <person name="Klingl A."/>
            <person name="Woyke T."/>
            <person name="Ryan C.M."/>
            <person name="Banfield J.F."/>
        </authorList>
    </citation>
    <scope>NUCLEOTIDE SEQUENCE [LARGE SCALE GENOMIC DNA]</scope>
    <source>
        <strain evidence="18">CG_4_10_14_0_8_um_filter_42_10</strain>
    </source>
</reference>
<dbReference type="GO" id="GO:0006605">
    <property type="term" value="P:protein targeting"/>
    <property type="evidence" value="ECO:0007669"/>
    <property type="project" value="UniProtKB-UniRule"/>
</dbReference>
<keyword evidence="9 12" id="KW-1278">Translocase</keyword>
<evidence type="ECO:0000256" key="6">
    <source>
        <dbReference type="ARBA" id="ARBA00022741"/>
    </source>
</evidence>
<dbReference type="Pfam" id="PF07516">
    <property type="entry name" value="SecA_SW"/>
    <property type="match status" value="1"/>
</dbReference>
<keyword evidence="10 12" id="KW-0811">Translocation</keyword>
<dbReference type="InterPro" id="IPR036670">
    <property type="entry name" value="SecA_X-link_sf"/>
</dbReference>
<evidence type="ECO:0000259" key="15">
    <source>
        <dbReference type="PROSITE" id="PS51192"/>
    </source>
</evidence>
<accession>A0A2M7RGF2</accession>
<keyword evidence="7 12" id="KW-0067">ATP-binding</keyword>
<dbReference type="Pfam" id="PF21090">
    <property type="entry name" value="P-loop_SecA"/>
    <property type="match status" value="2"/>
</dbReference>
<feature type="region of interest" description="Disordered" evidence="14">
    <location>
        <begin position="855"/>
        <end position="928"/>
    </location>
</feature>
<keyword evidence="11 12" id="KW-0472">Membrane</keyword>
<name>A0A2M7RGF2_9BACT</name>
<dbReference type="PANTHER" id="PTHR30612:SF0">
    <property type="entry name" value="CHLOROPLAST PROTEIN-TRANSPORTING ATPASE"/>
    <property type="match status" value="1"/>
</dbReference>
<dbReference type="InterPro" id="IPR036266">
    <property type="entry name" value="SecA_Wing/Scaffold_sf"/>
</dbReference>
<dbReference type="PROSITE" id="PS01312">
    <property type="entry name" value="SECA"/>
    <property type="match status" value="1"/>
</dbReference>
<feature type="compositionally biased region" description="Polar residues" evidence="14">
    <location>
        <begin position="855"/>
        <end position="892"/>
    </location>
</feature>
<keyword evidence="6 12" id="KW-0547">Nucleotide-binding</keyword>
<evidence type="ECO:0000256" key="11">
    <source>
        <dbReference type="ARBA" id="ARBA00023136"/>
    </source>
</evidence>
<dbReference type="Pfam" id="PF01043">
    <property type="entry name" value="SecA_PP_bind"/>
    <property type="match status" value="1"/>
</dbReference>
<dbReference type="Proteomes" id="UP000230779">
    <property type="component" value="Unassembled WGS sequence"/>
</dbReference>
<dbReference type="SUPFAM" id="SSF81767">
    <property type="entry name" value="Pre-protein crosslinking domain of SecA"/>
    <property type="match status" value="1"/>
</dbReference>
<dbReference type="Gene3D" id="3.90.1440.10">
    <property type="entry name" value="SecA, preprotein cross-linking domain"/>
    <property type="match status" value="1"/>
</dbReference>
<dbReference type="PROSITE" id="PS51196">
    <property type="entry name" value="SECA_MOTOR_DEAD"/>
    <property type="match status" value="1"/>
</dbReference>
<dbReference type="HAMAP" id="MF_01382">
    <property type="entry name" value="SecA"/>
    <property type="match status" value="1"/>
</dbReference>
<evidence type="ECO:0000256" key="5">
    <source>
        <dbReference type="ARBA" id="ARBA00022490"/>
    </source>
</evidence>
<dbReference type="GO" id="GO:0031522">
    <property type="term" value="C:cell envelope Sec protein transport complex"/>
    <property type="evidence" value="ECO:0007669"/>
    <property type="project" value="TreeGrafter"/>
</dbReference>
<evidence type="ECO:0000256" key="1">
    <source>
        <dbReference type="ARBA" id="ARBA00004170"/>
    </source>
</evidence>
<evidence type="ECO:0000256" key="9">
    <source>
        <dbReference type="ARBA" id="ARBA00022967"/>
    </source>
</evidence>
<dbReference type="GO" id="GO:0065002">
    <property type="term" value="P:intracellular protein transmembrane transport"/>
    <property type="evidence" value="ECO:0007669"/>
    <property type="project" value="UniProtKB-UniRule"/>
</dbReference>
<evidence type="ECO:0000256" key="2">
    <source>
        <dbReference type="ARBA" id="ARBA00007650"/>
    </source>
</evidence>
<proteinExistence type="inferred from homology"/>
<dbReference type="PROSITE" id="PS51192">
    <property type="entry name" value="HELICASE_ATP_BIND_1"/>
    <property type="match status" value="1"/>
</dbReference>
<dbReference type="SUPFAM" id="SSF52540">
    <property type="entry name" value="P-loop containing nucleoside triphosphate hydrolases"/>
    <property type="match status" value="2"/>
</dbReference>
<feature type="domain" description="Helicase ATP-binding" evidence="15">
    <location>
        <begin position="87"/>
        <end position="271"/>
    </location>
</feature>
<dbReference type="PRINTS" id="PR00906">
    <property type="entry name" value="SECA"/>
</dbReference>
<comment type="subunit">
    <text evidence="12">Monomer and homodimer. Part of the essential Sec protein translocation apparatus which comprises SecA, SecYEG and auxiliary proteins SecDF. Other proteins may also be involved.</text>
</comment>
<comment type="caution">
    <text evidence="18">The sequence shown here is derived from an EMBL/GenBank/DDBJ whole genome shotgun (WGS) entry which is preliminary data.</text>
</comment>
<dbReference type="Gene3D" id="1.10.3060.10">
    <property type="entry name" value="Helical scaffold and wing domains of SecA"/>
    <property type="match status" value="1"/>
</dbReference>
<dbReference type="InterPro" id="IPR014018">
    <property type="entry name" value="SecA_motor_DEAD"/>
</dbReference>
<dbReference type="InterPro" id="IPR001650">
    <property type="entry name" value="Helicase_C-like"/>
</dbReference>
<dbReference type="GO" id="GO:0043952">
    <property type="term" value="P:protein transport by the Sec complex"/>
    <property type="evidence" value="ECO:0007669"/>
    <property type="project" value="TreeGrafter"/>
</dbReference>
<dbReference type="InterPro" id="IPR020937">
    <property type="entry name" value="SecA_CS"/>
</dbReference>
<dbReference type="Pfam" id="PF07517">
    <property type="entry name" value="SecA_DEAD"/>
    <property type="match status" value="1"/>
</dbReference>
<dbReference type="SMART" id="SM00957">
    <property type="entry name" value="SecA_DEAD"/>
    <property type="match status" value="1"/>
</dbReference>
<comment type="similarity">
    <text evidence="2 12 13">Belongs to the SecA family.</text>
</comment>
<dbReference type="PANTHER" id="PTHR30612">
    <property type="entry name" value="SECA INNER MEMBRANE COMPONENT OF SEC PROTEIN SECRETION SYSTEM"/>
    <property type="match status" value="1"/>
</dbReference>
<comment type="function">
    <text evidence="12">Part of the Sec protein translocase complex. Interacts with the SecYEG preprotein conducting channel. Has a central role in coupling the hydrolysis of ATP to the transfer of proteins into and across the cell membrane, serving as an ATP-driven molecular motor driving the stepwise translocation of polypeptide chains across the membrane.</text>
</comment>
<evidence type="ECO:0000313" key="18">
    <source>
        <dbReference type="EMBL" id="PIY95808.1"/>
    </source>
</evidence>
<dbReference type="InterPro" id="IPR011115">
    <property type="entry name" value="SecA_DEAD"/>
</dbReference>
<evidence type="ECO:0000256" key="3">
    <source>
        <dbReference type="ARBA" id="ARBA00022448"/>
    </source>
</evidence>
<dbReference type="InterPro" id="IPR014001">
    <property type="entry name" value="Helicase_ATP-bd"/>
</dbReference>
<feature type="domain" description="Helicase C-terminal" evidence="16">
    <location>
        <begin position="440"/>
        <end position="610"/>
    </location>
</feature>
<dbReference type="EMBL" id="PFMD01000066">
    <property type="protein sequence ID" value="PIY95808.1"/>
    <property type="molecule type" value="Genomic_DNA"/>
</dbReference>
<evidence type="ECO:0000256" key="10">
    <source>
        <dbReference type="ARBA" id="ARBA00023010"/>
    </source>
</evidence>
<dbReference type="NCBIfam" id="NF009538">
    <property type="entry name" value="PRK12904.1"/>
    <property type="match status" value="1"/>
</dbReference>
<dbReference type="SMART" id="SM00958">
    <property type="entry name" value="SecA_PP_bind"/>
    <property type="match status" value="1"/>
</dbReference>
<dbReference type="SUPFAM" id="SSF81886">
    <property type="entry name" value="Helical scaffold and wing domains of SecA"/>
    <property type="match status" value="1"/>
</dbReference>
<feature type="binding site" evidence="12">
    <location>
        <position position="518"/>
    </location>
    <ligand>
        <name>ATP</name>
        <dbReference type="ChEBI" id="CHEBI:30616"/>
    </ligand>
</feature>
<evidence type="ECO:0000259" key="16">
    <source>
        <dbReference type="PROSITE" id="PS51194"/>
    </source>
</evidence>
<dbReference type="GO" id="GO:0017038">
    <property type="term" value="P:protein import"/>
    <property type="evidence" value="ECO:0007669"/>
    <property type="project" value="InterPro"/>
</dbReference>
<dbReference type="FunFam" id="3.40.50.300:FF:000429">
    <property type="entry name" value="Preprotein translocase subunit SecA"/>
    <property type="match status" value="1"/>
</dbReference>
<evidence type="ECO:0000256" key="14">
    <source>
        <dbReference type="SAM" id="MobiDB-lite"/>
    </source>
</evidence>
<comment type="catalytic activity">
    <reaction evidence="12">
        <text>ATP + H2O + cellular proteinSide 1 = ADP + phosphate + cellular proteinSide 2.</text>
        <dbReference type="EC" id="7.4.2.8"/>
    </reaction>
</comment>
<dbReference type="InterPro" id="IPR044722">
    <property type="entry name" value="SecA_SF2_C"/>
</dbReference>
<evidence type="ECO:0000313" key="19">
    <source>
        <dbReference type="Proteomes" id="UP000230779"/>
    </source>
</evidence>
<protein>
    <recommendedName>
        <fullName evidence="12 13">Protein translocase subunit SecA</fullName>
        <ecNumber evidence="12">7.4.2.8</ecNumber>
    </recommendedName>
</protein>
<feature type="binding site" evidence="12">
    <location>
        <begin position="103"/>
        <end position="107"/>
    </location>
    <ligand>
        <name>ATP</name>
        <dbReference type="ChEBI" id="CHEBI:30616"/>
    </ligand>
</feature>
<dbReference type="NCBIfam" id="NF006630">
    <property type="entry name" value="PRK09200.1"/>
    <property type="match status" value="1"/>
</dbReference>
<dbReference type="AlphaFoldDB" id="A0A2M7RGF2"/>
<keyword evidence="4 12" id="KW-1003">Cell membrane</keyword>
<dbReference type="InterPro" id="IPR011116">
    <property type="entry name" value="SecA_Wing/Scaffold"/>
</dbReference>
<dbReference type="PROSITE" id="PS51194">
    <property type="entry name" value="HELICASE_CTER"/>
    <property type="match status" value="1"/>
</dbReference>
<dbReference type="Gene3D" id="3.40.50.300">
    <property type="entry name" value="P-loop containing nucleotide triphosphate hydrolases"/>
    <property type="match status" value="3"/>
</dbReference>
<evidence type="ECO:0000256" key="13">
    <source>
        <dbReference type="RuleBase" id="RU003874"/>
    </source>
</evidence>
<comment type="subcellular location">
    <subcellularLocation>
        <location evidence="12">Cell membrane</location>
        <topology evidence="12">Peripheral membrane protein</topology>
        <orientation evidence="12">Cytoplasmic side</orientation>
    </subcellularLocation>
    <subcellularLocation>
        <location evidence="12">Cytoplasm</location>
    </subcellularLocation>
    <subcellularLocation>
        <location evidence="1">Membrane</location>
        <topology evidence="1">Peripheral membrane protein</topology>
    </subcellularLocation>
    <text evidence="12">Distribution is 50-50.</text>
</comment>
<dbReference type="InterPro" id="IPR000185">
    <property type="entry name" value="SecA"/>
</dbReference>
<feature type="compositionally biased region" description="Basic and acidic residues" evidence="14">
    <location>
        <begin position="895"/>
        <end position="904"/>
    </location>
</feature>
<feature type="binding site" evidence="12">
    <location>
        <position position="85"/>
    </location>
    <ligand>
        <name>ATP</name>
        <dbReference type="ChEBI" id="CHEBI:30616"/>
    </ligand>
</feature>
<feature type="domain" description="SecA family profile" evidence="17">
    <location>
        <begin position="1"/>
        <end position="605"/>
    </location>
</feature>
<evidence type="ECO:0000256" key="8">
    <source>
        <dbReference type="ARBA" id="ARBA00022927"/>
    </source>
</evidence>
<gene>
    <name evidence="12" type="primary">secA</name>
    <name evidence="18" type="ORF">COY66_05745</name>
</gene>
<dbReference type="GO" id="GO:0005524">
    <property type="term" value="F:ATP binding"/>
    <property type="evidence" value="ECO:0007669"/>
    <property type="project" value="UniProtKB-UniRule"/>
</dbReference>
<dbReference type="FunFam" id="3.90.1440.10:FF:000002">
    <property type="entry name" value="Protein translocase subunit SecA"/>
    <property type="match status" value="1"/>
</dbReference>
<dbReference type="NCBIfam" id="TIGR00963">
    <property type="entry name" value="secA"/>
    <property type="match status" value="1"/>
</dbReference>
<evidence type="ECO:0000256" key="4">
    <source>
        <dbReference type="ARBA" id="ARBA00022475"/>
    </source>
</evidence>
<keyword evidence="3 12" id="KW-0813">Transport</keyword>
<dbReference type="GO" id="GO:0005886">
    <property type="term" value="C:plasma membrane"/>
    <property type="evidence" value="ECO:0007669"/>
    <property type="project" value="UniProtKB-SubCell"/>
</dbReference>
<keyword evidence="8 12" id="KW-0653">Protein transport</keyword>
<organism evidence="18 19">
    <name type="scientific">Candidatus Kerfeldbacteria bacterium CG_4_10_14_0_8_um_filter_42_10</name>
    <dbReference type="NCBI Taxonomy" id="2014248"/>
    <lineage>
        <taxon>Bacteria</taxon>
        <taxon>Candidatus Kerfeldiibacteriota</taxon>
    </lineage>
</organism>
<dbReference type="InterPro" id="IPR011130">
    <property type="entry name" value="SecA_preprotein_X-link_dom"/>
</dbReference>
<keyword evidence="5 12" id="KW-0963">Cytoplasm</keyword>
<dbReference type="GO" id="GO:0005829">
    <property type="term" value="C:cytosol"/>
    <property type="evidence" value="ECO:0007669"/>
    <property type="project" value="TreeGrafter"/>
</dbReference>
<dbReference type="CDD" id="cd17928">
    <property type="entry name" value="DEXDc_SecA"/>
    <property type="match status" value="1"/>
</dbReference>
<dbReference type="CDD" id="cd18803">
    <property type="entry name" value="SF2_C_secA"/>
    <property type="match status" value="1"/>
</dbReference>